<reference evidence="2" key="1">
    <citation type="journal article" date="2015" name="Nature">
        <title>Complex archaea that bridge the gap between prokaryotes and eukaryotes.</title>
        <authorList>
            <person name="Spang A."/>
            <person name="Saw J.H."/>
            <person name="Jorgensen S.L."/>
            <person name="Zaremba-Niedzwiedzka K."/>
            <person name="Martijn J."/>
            <person name="Lind A.E."/>
            <person name="van Eijk R."/>
            <person name="Schleper C."/>
            <person name="Guy L."/>
            <person name="Ettema T.J."/>
        </authorList>
    </citation>
    <scope>NUCLEOTIDE SEQUENCE</scope>
</reference>
<feature type="transmembrane region" description="Helical" evidence="1">
    <location>
        <begin position="95"/>
        <end position="115"/>
    </location>
</feature>
<evidence type="ECO:0000256" key="1">
    <source>
        <dbReference type="SAM" id="Phobius"/>
    </source>
</evidence>
<keyword evidence="1" id="KW-1133">Transmembrane helix</keyword>
<gene>
    <name evidence="2" type="ORF">LCGC14_2668560</name>
</gene>
<proteinExistence type="predicted"/>
<keyword evidence="1" id="KW-0812">Transmembrane</keyword>
<keyword evidence="1" id="KW-0472">Membrane</keyword>
<feature type="non-terminal residue" evidence="2">
    <location>
        <position position="1"/>
    </location>
</feature>
<feature type="transmembrane region" description="Helical" evidence="1">
    <location>
        <begin position="38"/>
        <end position="56"/>
    </location>
</feature>
<feature type="transmembrane region" description="Helical" evidence="1">
    <location>
        <begin position="68"/>
        <end position="89"/>
    </location>
</feature>
<dbReference type="AlphaFoldDB" id="A0A0F9BZV3"/>
<organism evidence="2">
    <name type="scientific">marine sediment metagenome</name>
    <dbReference type="NCBI Taxonomy" id="412755"/>
    <lineage>
        <taxon>unclassified sequences</taxon>
        <taxon>metagenomes</taxon>
        <taxon>ecological metagenomes</taxon>
    </lineage>
</organism>
<accession>A0A0F9BZV3</accession>
<protein>
    <submittedName>
        <fullName evidence="2">Uncharacterized protein</fullName>
    </submittedName>
</protein>
<dbReference type="EMBL" id="LAZR01046724">
    <property type="protein sequence ID" value="KKK95859.1"/>
    <property type="molecule type" value="Genomic_DNA"/>
</dbReference>
<name>A0A0F9BZV3_9ZZZZ</name>
<feature type="transmembrane region" description="Helical" evidence="1">
    <location>
        <begin position="12"/>
        <end position="32"/>
    </location>
</feature>
<comment type="caution">
    <text evidence="2">The sequence shown here is derived from an EMBL/GenBank/DDBJ whole genome shotgun (WGS) entry which is preliminary data.</text>
</comment>
<evidence type="ECO:0000313" key="2">
    <source>
        <dbReference type="EMBL" id="KKK95859.1"/>
    </source>
</evidence>
<sequence>LRTNPFIKISGIFFPLSIMISLESFNVIVGHVHENNAFEMHSIAAMAVVLGLYYTYSVMEKDWFKNNFNIVYLVIGINLSIILVELFYFNTIKPTLFLLDFAEEIVITILLIFAIKRINK</sequence>